<dbReference type="InterPro" id="IPR043502">
    <property type="entry name" value="DNA/RNA_pol_sf"/>
</dbReference>
<gene>
    <name evidence="8" type="ORF">PoB_002280900</name>
</gene>
<protein>
    <submittedName>
        <fullName evidence="8">Pol polyprotein</fullName>
    </submittedName>
</protein>
<dbReference type="Proteomes" id="UP000735302">
    <property type="component" value="Unassembled WGS sequence"/>
</dbReference>
<dbReference type="Pfam" id="PF17917">
    <property type="entry name" value="RT_RNaseH"/>
    <property type="match status" value="1"/>
</dbReference>
<evidence type="ECO:0000256" key="4">
    <source>
        <dbReference type="ARBA" id="ARBA00022759"/>
    </source>
</evidence>
<keyword evidence="3" id="KW-0540">Nuclease</keyword>
<dbReference type="SUPFAM" id="SSF56672">
    <property type="entry name" value="DNA/RNA polymerases"/>
    <property type="match status" value="1"/>
</dbReference>
<sequence>MHNYSSRKLELLALKWAVTVKFRSLLLGSQFSIFTDNNTLCHLHTAKLGAIEQLWQGELAAFDFDIIYRPGKHNTIADTLSRYPVAPIVDDIEDFSNQHIGLSAIHESTYVPPFPAVFKKDIHCQQMACSPQSLSQKHESTHNPYTTTPFNPSDSVPMPEQQEQDTTIQPVCTFLCQRRKPNLRERAALPRPAQALLTQGKRLRFEDDVLMRIVVGQEGQIS</sequence>
<dbReference type="CDD" id="cd09274">
    <property type="entry name" value="RNase_HI_RT_Ty3"/>
    <property type="match status" value="1"/>
</dbReference>
<organism evidence="8 9">
    <name type="scientific">Plakobranchus ocellatus</name>
    <dbReference type="NCBI Taxonomy" id="259542"/>
    <lineage>
        <taxon>Eukaryota</taxon>
        <taxon>Metazoa</taxon>
        <taxon>Spiralia</taxon>
        <taxon>Lophotrochozoa</taxon>
        <taxon>Mollusca</taxon>
        <taxon>Gastropoda</taxon>
        <taxon>Heterobranchia</taxon>
        <taxon>Euthyneura</taxon>
        <taxon>Panpulmonata</taxon>
        <taxon>Sacoglossa</taxon>
        <taxon>Placobranchoidea</taxon>
        <taxon>Plakobranchidae</taxon>
        <taxon>Plakobranchus</taxon>
    </lineage>
</organism>
<dbReference type="PANTHER" id="PTHR37984:SF5">
    <property type="entry name" value="PROTEIN NYNRIN-LIKE"/>
    <property type="match status" value="1"/>
</dbReference>
<keyword evidence="9" id="KW-1185">Reference proteome</keyword>
<reference evidence="8 9" key="1">
    <citation type="journal article" date="2021" name="Elife">
        <title>Chloroplast acquisition without the gene transfer in kleptoplastic sea slugs, Plakobranchus ocellatus.</title>
        <authorList>
            <person name="Maeda T."/>
            <person name="Takahashi S."/>
            <person name="Yoshida T."/>
            <person name="Shimamura S."/>
            <person name="Takaki Y."/>
            <person name="Nagai Y."/>
            <person name="Toyoda A."/>
            <person name="Suzuki Y."/>
            <person name="Arimoto A."/>
            <person name="Ishii H."/>
            <person name="Satoh N."/>
            <person name="Nishiyama T."/>
            <person name="Hasebe M."/>
            <person name="Maruyama T."/>
            <person name="Minagawa J."/>
            <person name="Obokata J."/>
            <person name="Shigenobu S."/>
        </authorList>
    </citation>
    <scope>NUCLEOTIDE SEQUENCE [LARGE SCALE GENOMIC DNA]</scope>
</reference>
<dbReference type="GO" id="GO:0016787">
    <property type="term" value="F:hydrolase activity"/>
    <property type="evidence" value="ECO:0007669"/>
    <property type="project" value="UniProtKB-KW"/>
</dbReference>
<evidence type="ECO:0000259" key="7">
    <source>
        <dbReference type="Pfam" id="PF17917"/>
    </source>
</evidence>
<evidence type="ECO:0000256" key="6">
    <source>
        <dbReference type="ARBA" id="ARBA00022918"/>
    </source>
</evidence>
<keyword evidence="6" id="KW-0695">RNA-directed DNA polymerase</keyword>
<dbReference type="AlphaFoldDB" id="A0AAV3ZPK8"/>
<comment type="caution">
    <text evidence="8">The sequence shown here is derived from an EMBL/GenBank/DDBJ whole genome shotgun (WGS) entry which is preliminary data.</text>
</comment>
<evidence type="ECO:0000256" key="2">
    <source>
        <dbReference type="ARBA" id="ARBA00022695"/>
    </source>
</evidence>
<evidence type="ECO:0000313" key="9">
    <source>
        <dbReference type="Proteomes" id="UP000735302"/>
    </source>
</evidence>
<evidence type="ECO:0000256" key="3">
    <source>
        <dbReference type="ARBA" id="ARBA00022722"/>
    </source>
</evidence>
<keyword evidence="2" id="KW-0548">Nucleotidyltransferase</keyword>
<feature type="domain" description="Reverse transcriptase RNase H-like" evidence="7">
    <location>
        <begin position="2"/>
        <end position="62"/>
    </location>
</feature>
<accession>A0AAV3ZPK8</accession>
<evidence type="ECO:0000256" key="5">
    <source>
        <dbReference type="ARBA" id="ARBA00022801"/>
    </source>
</evidence>
<proteinExistence type="predicted"/>
<dbReference type="GO" id="GO:0003964">
    <property type="term" value="F:RNA-directed DNA polymerase activity"/>
    <property type="evidence" value="ECO:0007669"/>
    <property type="project" value="UniProtKB-KW"/>
</dbReference>
<dbReference type="InterPro" id="IPR041373">
    <property type="entry name" value="RT_RNaseH"/>
</dbReference>
<dbReference type="InterPro" id="IPR050951">
    <property type="entry name" value="Retrovirus_Pol_polyprotein"/>
</dbReference>
<dbReference type="GO" id="GO:0004519">
    <property type="term" value="F:endonuclease activity"/>
    <property type="evidence" value="ECO:0007669"/>
    <property type="project" value="UniProtKB-KW"/>
</dbReference>
<dbReference type="EMBL" id="BLXT01002667">
    <property type="protein sequence ID" value="GFN96303.1"/>
    <property type="molecule type" value="Genomic_DNA"/>
</dbReference>
<evidence type="ECO:0000313" key="8">
    <source>
        <dbReference type="EMBL" id="GFN96303.1"/>
    </source>
</evidence>
<evidence type="ECO:0000256" key="1">
    <source>
        <dbReference type="ARBA" id="ARBA00022679"/>
    </source>
</evidence>
<keyword evidence="1" id="KW-0808">Transferase</keyword>
<keyword evidence="5" id="KW-0378">Hydrolase</keyword>
<keyword evidence="4" id="KW-0255">Endonuclease</keyword>
<name>A0AAV3ZPK8_9GAST</name>
<dbReference type="PANTHER" id="PTHR37984">
    <property type="entry name" value="PROTEIN CBG26694"/>
    <property type="match status" value="1"/>
</dbReference>